<accession>A0A1M5NU21</accession>
<gene>
    <name evidence="2" type="ORF">SAMN02787073_5082</name>
</gene>
<dbReference type="RefSeq" id="WP_073175722.1">
    <property type="nucleotide sequence ID" value="NZ_FQVE01000009.1"/>
</dbReference>
<proteinExistence type="predicted"/>
<reference evidence="3" key="1">
    <citation type="submission" date="2016-11" db="EMBL/GenBank/DDBJ databases">
        <authorList>
            <person name="Varghese N."/>
            <person name="Submissions S."/>
        </authorList>
    </citation>
    <scope>NUCLEOTIDE SEQUENCE [LARGE SCALE GENOMIC DNA]</scope>
    <source>
        <strain evidence="3">YR203</strain>
    </source>
</reference>
<dbReference type="Proteomes" id="UP000184108">
    <property type="component" value="Unassembled WGS sequence"/>
</dbReference>
<name>A0A1M5NU21_9FLAO</name>
<evidence type="ECO:0000313" key="3">
    <source>
        <dbReference type="Proteomes" id="UP000184108"/>
    </source>
</evidence>
<sequence>MKAILIATIAVIFSQNVYAQSTVWDNIKIRKDFETGTNDDDKAANLSFTFPKDKSNYFVVNAGVGYQYDNISGDHTMFKNSITGFFAYNRNNQIDKEQNNFKIGISNGMTIFTDNEQQTALFGSNTLEYLNDHSEDSQSMAITSYWYPFSKKKEFVKLGGYVAEEHLFAYYFLPTAGLEYQNKFEAALPESNGYHVRGYFALGANLLLKKPPANHKKEPVPKSFWSKGMELSVKYEARKNLLSNVDNTDSYIPMFTSELNIYPTQDNKFSIGLSYTNGANPINGLEKQTFWLLAIKFKK</sequence>
<protein>
    <recommendedName>
        <fullName evidence="4">MetA-pathway of phenol degradation</fullName>
    </recommendedName>
</protein>
<organism evidence="2 3">
    <name type="scientific">Chryseobacterium vrystaatense</name>
    <dbReference type="NCBI Taxonomy" id="307480"/>
    <lineage>
        <taxon>Bacteria</taxon>
        <taxon>Pseudomonadati</taxon>
        <taxon>Bacteroidota</taxon>
        <taxon>Flavobacteriia</taxon>
        <taxon>Flavobacteriales</taxon>
        <taxon>Weeksellaceae</taxon>
        <taxon>Chryseobacterium group</taxon>
        <taxon>Chryseobacterium</taxon>
    </lineage>
</organism>
<feature type="chain" id="PRO_5012454741" description="MetA-pathway of phenol degradation" evidence="1">
    <location>
        <begin position="20"/>
        <end position="299"/>
    </location>
</feature>
<evidence type="ECO:0008006" key="4">
    <source>
        <dbReference type="Google" id="ProtNLM"/>
    </source>
</evidence>
<keyword evidence="1" id="KW-0732">Signal</keyword>
<feature type="signal peptide" evidence="1">
    <location>
        <begin position="1"/>
        <end position="19"/>
    </location>
</feature>
<dbReference type="AlphaFoldDB" id="A0A1M5NU21"/>
<evidence type="ECO:0000313" key="2">
    <source>
        <dbReference type="EMBL" id="SHG93056.1"/>
    </source>
</evidence>
<dbReference type="EMBL" id="FQVE01000009">
    <property type="protein sequence ID" value="SHG93056.1"/>
    <property type="molecule type" value="Genomic_DNA"/>
</dbReference>
<evidence type="ECO:0000256" key="1">
    <source>
        <dbReference type="SAM" id="SignalP"/>
    </source>
</evidence>